<keyword evidence="2" id="KW-1185">Reference proteome</keyword>
<comment type="caution">
    <text evidence="1">The sequence shown here is derived from an EMBL/GenBank/DDBJ whole genome shotgun (WGS) entry which is preliminary data.</text>
</comment>
<reference evidence="1 2" key="1">
    <citation type="submission" date="2020-08" db="EMBL/GenBank/DDBJ databases">
        <title>Genomic Encyclopedia of Type Strains, Phase III (KMG-III): the genomes of soil and plant-associated and newly described type strains.</title>
        <authorList>
            <person name="Whitman W."/>
        </authorList>
    </citation>
    <scope>NUCLEOTIDE SEQUENCE [LARGE SCALE GENOMIC DNA]</scope>
    <source>
        <strain evidence="1 2">CECT 8075</strain>
    </source>
</reference>
<evidence type="ECO:0000313" key="1">
    <source>
        <dbReference type="EMBL" id="MBB3207493.1"/>
    </source>
</evidence>
<dbReference type="Proteomes" id="UP000536179">
    <property type="component" value="Unassembled WGS sequence"/>
</dbReference>
<sequence>MRIHFVVVPPHGGEADFGFDLELPAVPREGDWVQVVDPLIRSAANRHDFIVGRIRWDLRANGLGGESDYETEYIGVSVEARYAISDYSCESHRRSYLSELKEGETRNEIAATMF</sequence>
<dbReference type="AlphaFoldDB" id="A0A7W5E0K6"/>
<protein>
    <submittedName>
        <fullName evidence="1">Uncharacterized protein</fullName>
    </submittedName>
</protein>
<organism evidence="1 2">
    <name type="scientific">Aporhodopirellula rubra</name>
    <dbReference type="NCBI Taxonomy" id="980271"/>
    <lineage>
        <taxon>Bacteria</taxon>
        <taxon>Pseudomonadati</taxon>
        <taxon>Planctomycetota</taxon>
        <taxon>Planctomycetia</taxon>
        <taxon>Pirellulales</taxon>
        <taxon>Pirellulaceae</taxon>
        <taxon>Aporhodopirellula</taxon>
    </lineage>
</organism>
<gene>
    <name evidence="1" type="ORF">FHS27_003318</name>
</gene>
<accession>A0A7W5E0K6</accession>
<evidence type="ECO:0000313" key="2">
    <source>
        <dbReference type="Proteomes" id="UP000536179"/>
    </source>
</evidence>
<dbReference type="EMBL" id="JACHXU010000011">
    <property type="protein sequence ID" value="MBB3207493.1"/>
    <property type="molecule type" value="Genomic_DNA"/>
</dbReference>
<proteinExistence type="predicted"/>
<name>A0A7W5E0K6_9BACT</name>